<evidence type="ECO:0000313" key="2">
    <source>
        <dbReference type="Proteomes" id="UP000724874"/>
    </source>
</evidence>
<evidence type="ECO:0000313" key="1">
    <source>
        <dbReference type="EMBL" id="KAF8912881.1"/>
    </source>
</evidence>
<dbReference type="Proteomes" id="UP000724874">
    <property type="component" value="Unassembled WGS sequence"/>
</dbReference>
<comment type="caution">
    <text evidence="1">The sequence shown here is derived from an EMBL/GenBank/DDBJ whole genome shotgun (WGS) entry which is preliminary data.</text>
</comment>
<name>A0A9P5TTL8_GYMJU</name>
<gene>
    <name evidence="1" type="ORF">CPB84DRAFT_1759766</name>
</gene>
<keyword evidence="2" id="KW-1185">Reference proteome</keyword>
<protein>
    <submittedName>
        <fullName evidence="1">Uncharacterized protein</fullName>
    </submittedName>
</protein>
<proteinExistence type="predicted"/>
<dbReference type="OrthoDB" id="3270420at2759"/>
<dbReference type="AlphaFoldDB" id="A0A9P5TTL8"/>
<sequence>MNERTPLTHHLNRNGIINNFSGPAVHEHVSNHARGIELKFGPWPSRLINHNWWWWQLEPIVCCHCLDESDDDTLD</sequence>
<dbReference type="EMBL" id="JADNYJ010000002">
    <property type="protein sequence ID" value="KAF8912881.1"/>
    <property type="molecule type" value="Genomic_DNA"/>
</dbReference>
<organism evidence="1 2">
    <name type="scientific">Gymnopilus junonius</name>
    <name type="common">Spectacular rustgill mushroom</name>
    <name type="synonym">Gymnopilus spectabilis subsp. junonius</name>
    <dbReference type="NCBI Taxonomy" id="109634"/>
    <lineage>
        <taxon>Eukaryota</taxon>
        <taxon>Fungi</taxon>
        <taxon>Dikarya</taxon>
        <taxon>Basidiomycota</taxon>
        <taxon>Agaricomycotina</taxon>
        <taxon>Agaricomycetes</taxon>
        <taxon>Agaricomycetidae</taxon>
        <taxon>Agaricales</taxon>
        <taxon>Agaricineae</taxon>
        <taxon>Hymenogastraceae</taxon>
        <taxon>Gymnopilus</taxon>
    </lineage>
</organism>
<reference evidence="1" key="1">
    <citation type="submission" date="2020-11" db="EMBL/GenBank/DDBJ databases">
        <authorList>
            <consortium name="DOE Joint Genome Institute"/>
            <person name="Ahrendt S."/>
            <person name="Riley R."/>
            <person name="Andreopoulos W."/>
            <person name="LaButti K."/>
            <person name="Pangilinan J."/>
            <person name="Ruiz-duenas F.J."/>
            <person name="Barrasa J.M."/>
            <person name="Sanchez-Garcia M."/>
            <person name="Camarero S."/>
            <person name="Miyauchi S."/>
            <person name="Serrano A."/>
            <person name="Linde D."/>
            <person name="Babiker R."/>
            <person name="Drula E."/>
            <person name="Ayuso-Fernandez I."/>
            <person name="Pacheco R."/>
            <person name="Padilla G."/>
            <person name="Ferreira P."/>
            <person name="Barriuso J."/>
            <person name="Kellner H."/>
            <person name="Castanera R."/>
            <person name="Alfaro M."/>
            <person name="Ramirez L."/>
            <person name="Pisabarro A.G."/>
            <person name="Kuo A."/>
            <person name="Tritt A."/>
            <person name="Lipzen A."/>
            <person name="He G."/>
            <person name="Yan M."/>
            <person name="Ng V."/>
            <person name="Cullen D."/>
            <person name="Martin F."/>
            <person name="Rosso M.-N."/>
            <person name="Henrissat B."/>
            <person name="Hibbett D."/>
            <person name="Martinez A.T."/>
            <person name="Grigoriev I.V."/>
        </authorList>
    </citation>
    <scope>NUCLEOTIDE SEQUENCE</scope>
    <source>
        <strain evidence="1">AH 44721</strain>
    </source>
</reference>
<accession>A0A9P5TTL8</accession>